<protein>
    <submittedName>
        <fullName evidence="1">Uncharacterized protein</fullName>
    </submittedName>
</protein>
<feature type="non-terminal residue" evidence="1">
    <location>
        <position position="1"/>
    </location>
</feature>
<comment type="caution">
    <text evidence="1">The sequence shown here is derived from an EMBL/GenBank/DDBJ whole genome shotgun (WGS) entry which is preliminary data.</text>
</comment>
<evidence type="ECO:0000313" key="1">
    <source>
        <dbReference type="EMBL" id="MCE3052444.1"/>
    </source>
</evidence>
<evidence type="ECO:0000313" key="2">
    <source>
        <dbReference type="Proteomes" id="UP000823775"/>
    </source>
</evidence>
<reference evidence="1 2" key="1">
    <citation type="journal article" date="2021" name="BMC Genomics">
        <title>Datura genome reveals duplications of psychoactive alkaloid biosynthetic genes and high mutation rate following tissue culture.</title>
        <authorList>
            <person name="Rajewski A."/>
            <person name="Carter-House D."/>
            <person name="Stajich J."/>
            <person name="Litt A."/>
        </authorList>
    </citation>
    <scope>NUCLEOTIDE SEQUENCE [LARGE SCALE GENOMIC DNA]</scope>
    <source>
        <strain evidence="1">AR-01</strain>
    </source>
</reference>
<proteinExistence type="predicted"/>
<organism evidence="1 2">
    <name type="scientific">Datura stramonium</name>
    <name type="common">Jimsonweed</name>
    <name type="synonym">Common thornapple</name>
    <dbReference type="NCBI Taxonomy" id="4076"/>
    <lineage>
        <taxon>Eukaryota</taxon>
        <taxon>Viridiplantae</taxon>
        <taxon>Streptophyta</taxon>
        <taxon>Embryophyta</taxon>
        <taxon>Tracheophyta</taxon>
        <taxon>Spermatophyta</taxon>
        <taxon>Magnoliopsida</taxon>
        <taxon>eudicotyledons</taxon>
        <taxon>Gunneridae</taxon>
        <taxon>Pentapetalae</taxon>
        <taxon>asterids</taxon>
        <taxon>lamiids</taxon>
        <taxon>Solanales</taxon>
        <taxon>Solanaceae</taxon>
        <taxon>Solanoideae</taxon>
        <taxon>Datureae</taxon>
        <taxon>Datura</taxon>
    </lineage>
</organism>
<gene>
    <name evidence="1" type="ORF">HAX54_052663</name>
</gene>
<sequence length="72" mass="7752">ILIAQLSKIGLGSFSTFVPPVDDFPSGVVSPRGLRLADAFLVKTLFSKPFALLSSFHKCLLVLSSFILAYPP</sequence>
<dbReference type="Proteomes" id="UP000823775">
    <property type="component" value="Unassembled WGS sequence"/>
</dbReference>
<dbReference type="EMBL" id="JACEIK010009602">
    <property type="protein sequence ID" value="MCE3052444.1"/>
    <property type="molecule type" value="Genomic_DNA"/>
</dbReference>
<accession>A0ABS8WTG6</accession>
<keyword evidence="2" id="KW-1185">Reference proteome</keyword>
<name>A0ABS8WTG6_DATST</name>
<feature type="non-terminal residue" evidence="1">
    <location>
        <position position="72"/>
    </location>
</feature>